<keyword evidence="1" id="KW-0472">Membrane</keyword>
<dbReference type="AlphaFoldDB" id="A0AAE8W127"/>
<comment type="caution">
    <text evidence="2">The sequence shown here is derived from an EMBL/GenBank/DDBJ whole genome shotgun (WGS) entry which is preliminary data.</text>
</comment>
<reference evidence="2 3" key="1">
    <citation type="submission" date="2019-03" db="EMBL/GenBank/DDBJ databases">
        <title>Comparative genomic analyses of the sweetpotato soil rot pathogen, Streptomyces ipomoeae.</title>
        <authorList>
            <person name="Ruschel Soares N."/>
            <person name="Badger J.H."/>
            <person name="Huguet-Tapia J.C."/>
            <person name="Clark C.A."/>
            <person name="Pettis G.S."/>
        </authorList>
    </citation>
    <scope>NUCLEOTIDE SEQUENCE [LARGE SCALE GENOMIC DNA]</scope>
    <source>
        <strain evidence="2 3">88-35</strain>
    </source>
</reference>
<dbReference type="Gene3D" id="2.130.10.10">
    <property type="entry name" value="YVTN repeat-like/Quinoprotein amine dehydrogenase"/>
    <property type="match status" value="2"/>
</dbReference>
<evidence type="ECO:0000256" key="1">
    <source>
        <dbReference type="SAM" id="Phobius"/>
    </source>
</evidence>
<name>A0AAE8W127_9ACTN</name>
<dbReference type="InterPro" id="IPR015943">
    <property type="entry name" value="WD40/YVTN_repeat-like_dom_sf"/>
</dbReference>
<sequence>MNVDELVRDALREQADEQTLLDGGFADRVLTVRRRRRTRRLATVAAATAAVVAVAVAVPLLESGKDEVRFATETNRSDIIAHPDQSPPRDMIAAGDKALAAYYTWDTVLTKKKGTAVLERIYRILDQKTGKYETDTRWSIVSIAPGMRTAAVLEKDLPAKRIGLLDLRTGEVERWIEVDRGVAGVEFSPDGTKLVATTYSENPDLLTKVDYDADGDGKKNDYERNWFESPRTGFYIVDVDSGEADWSEVAFDNKDGDLNVRQDFAFSDDGKLVYSGLTTEPHEQFYDLEGNEVPKPANEKYLHWIVEARLSPNGKLAAGDFAGDDKTTASWILDPHTGEKLYKVRGQQLLTWVDDKRLIAWDIAPGDNEFHNALVLVTIGSDKTIKLSGARKRITSRAWGDWVPLFATR</sequence>
<feature type="transmembrane region" description="Helical" evidence="1">
    <location>
        <begin position="41"/>
        <end position="61"/>
    </location>
</feature>
<protein>
    <submittedName>
        <fullName evidence="2">WD40 repeat domain-containing protein</fullName>
    </submittedName>
</protein>
<organism evidence="2 3">
    <name type="scientific">Streptomyces ipomoeae</name>
    <dbReference type="NCBI Taxonomy" id="103232"/>
    <lineage>
        <taxon>Bacteria</taxon>
        <taxon>Bacillati</taxon>
        <taxon>Actinomycetota</taxon>
        <taxon>Actinomycetes</taxon>
        <taxon>Kitasatosporales</taxon>
        <taxon>Streptomycetaceae</taxon>
        <taxon>Streptomyces</taxon>
    </lineage>
</organism>
<proteinExistence type="predicted"/>
<dbReference type="Proteomes" id="UP000318720">
    <property type="component" value="Unassembled WGS sequence"/>
</dbReference>
<dbReference type="SUPFAM" id="SSF82171">
    <property type="entry name" value="DPP6 N-terminal domain-like"/>
    <property type="match status" value="1"/>
</dbReference>
<dbReference type="EMBL" id="SPAZ01000170">
    <property type="protein sequence ID" value="TQE32523.1"/>
    <property type="molecule type" value="Genomic_DNA"/>
</dbReference>
<dbReference type="RefSeq" id="WP_009328588.1">
    <property type="nucleotide sequence ID" value="NZ_JARAVA010000148.1"/>
</dbReference>
<keyword evidence="1" id="KW-0812">Transmembrane</keyword>
<gene>
    <name evidence="2" type="ORF">Sipo8835_20650</name>
</gene>
<accession>A0AAE8W127</accession>
<evidence type="ECO:0000313" key="2">
    <source>
        <dbReference type="EMBL" id="TQE32523.1"/>
    </source>
</evidence>
<evidence type="ECO:0000313" key="3">
    <source>
        <dbReference type="Proteomes" id="UP000318720"/>
    </source>
</evidence>
<keyword evidence="1" id="KW-1133">Transmembrane helix</keyword>